<dbReference type="InterPro" id="IPR013103">
    <property type="entry name" value="RVT_2"/>
</dbReference>
<dbReference type="InterPro" id="IPR036397">
    <property type="entry name" value="RNaseH_sf"/>
</dbReference>
<dbReference type="GO" id="GO:0046872">
    <property type="term" value="F:metal ion binding"/>
    <property type="evidence" value="ECO:0007669"/>
    <property type="project" value="UniProtKB-KW"/>
</dbReference>
<protein>
    <submittedName>
        <fullName evidence="5">Retrovirus-related Pol polyprotein from transposon TNT 1-94</fullName>
    </submittedName>
</protein>
<evidence type="ECO:0000259" key="3">
    <source>
        <dbReference type="Pfam" id="PF07727"/>
    </source>
</evidence>
<dbReference type="Pfam" id="PF07727">
    <property type="entry name" value="RVT_2"/>
    <property type="match status" value="1"/>
</dbReference>
<dbReference type="InterPro" id="IPR039537">
    <property type="entry name" value="Retrotran_Ty1/copia-like"/>
</dbReference>
<evidence type="ECO:0000313" key="5">
    <source>
        <dbReference type="EMBL" id="GEU53365.1"/>
    </source>
</evidence>
<proteinExistence type="predicted"/>
<name>A0A6L2KZF4_TANCI</name>
<reference evidence="5" key="1">
    <citation type="journal article" date="2019" name="Sci. Rep.">
        <title>Draft genome of Tanacetum cinerariifolium, the natural source of mosquito coil.</title>
        <authorList>
            <person name="Yamashiro T."/>
            <person name="Shiraishi A."/>
            <person name="Satake H."/>
            <person name="Nakayama K."/>
        </authorList>
    </citation>
    <scope>NUCLEOTIDE SEQUENCE</scope>
</reference>
<dbReference type="EMBL" id="BKCJ010003162">
    <property type="protein sequence ID" value="GEU53365.1"/>
    <property type="molecule type" value="Genomic_DNA"/>
</dbReference>
<dbReference type="Pfam" id="PF13976">
    <property type="entry name" value="gag_pre-integrs"/>
    <property type="match status" value="1"/>
</dbReference>
<dbReference type="AlphaFoldDB" id="A0A6L2KZF4"/>
<dbReference type="InterPro" id="IPR043502">
    <property type="entry name" value="DNA/RNA_pol_sf"/>
</dbReference>
<dbReference type="InterPro" id="IPR025724">
    <property type="entry name" value="GAG-pre-integrase_dom"/>
</dbReference>
<dbReference type="PANTHER" id="PTHR42648">
    <property type="entry name" value="TRANSPOSASE, PUTATIVE-RELATED"/>
    <property type="match status" value="1"/>
</dbReference>
<comment type="caution">
    <text evidence="5">The sequence shown here is derived from an EMBL/GenBank/DDBJ whole genome shotgun (WGS) entry which is preliminary data.</text>
</comment>
<gene>
    <name evidence="5" type="ORF">Tci_025343</name>
</gene>
<sequence length="846" mass="96577">MMLKTYDGESLWLKNFMKKFIRTVRFRNDHFGAIMGYRDYVIGDSVISMLYYMEGLRHNLFSVGKFCDSDLEVAFRKYSCYVRNEDGVQLLKGSRGLNLYTIFVEDMMKSSTIFLLSKVSKNKSWLWHRRLNHLNFCNINDLTRKDLVRGLPWLKFEKDHLCSACQLGKSKKCTHKPKSKNTIMEVLHTLHMDFCEPMRVHNINGKKYILVIVDDYLRFTWIDPVYISTGPEPILLMPGQISLGLVSNLVPVAPYVPPTNKYLEILFLSMFDEYLKPLSVKRPIPHAPAVQVPVVSASVAAGPTIEDNPFAQDDNDPFVNVFALKPSSEESSSRDVSSAESTQVIQPHNHLRKWSNDLPLDNVIAKGYHQDEGIDFEESFALVAQIEAIRIFIANVASKNMIIYQMDVKTAFLNGELKEEVFASQPEGFVDPDHQTHVYRLKKALYGLKQSPRAWYNTLSMFLLDNKFSKGVVDPTLFTRKTSKHILLVQIYIDGIIFASTDPNACDIFSKEMSSKFQMSMMGKIMDTSDPVDAPMVDRSKLNEDPLGILVDQTQFRGMVSSLMYPTASRPDLVFAMCMCARLKENAPRNYCCWFNISAAGQKFRFRIESKFYNKVSIRVVVAAAKLPILNPNEFDLWKMRIKQYFLVTDYSLWEVILNGYSPLPTRIVDGLLPLQSKDMKQINSDDLEEIDLKWKMAMLTMRARRKCRSPRDNRNKETTRRTVPAAVSTSNALVSKCNVVGGYDWSFQADEEPTNYALMAYTSSCLSISSGSDNENDRYKIGEGYHDVPPTYTGTFLPPKPNLVFINDPNASELVDNVFTVESSSNKPCKEMFKTLRPDAPIVED</sequence>
<keyword evidence="2" id="KW-0378">Hydrolase</keyword>
<dbReference type="GO" id="GO:0016787">
    <property type="term" value="F:hydrolase activity"/>
    <property type="evidence" value="ECO:0007669"/>
    <property type="project" value="UniProtKB-KW"/>
</dbReference>
<accession>A0A6L2KZF4</accession>
<dbReference type="SUPFAM" id="SSF56672">
    <property type="entry name" value="DNA/RNA polymerases"/>
    <property type="match status" value="1"/>
</dbReference>
<evidence type="ECO:0000259" key="4">
    <source>
        <dbReference type="Pfam" id="PF13976"/>
    </source>
</evidence>
<evidence type="ECO:0000256" key="1">
    <source>
        <dbReference type="ARBA" id="ARBA00022723"/>
    </source>
</evidence>
<evidence type="ECO:0000256" key="2">
    <source>
        <dbReference type="ARBA" id="ARBA00022801"/>
    </source>
</evidence>
<feature type="domain" description="GAG-pre-integrase" evidence="4">
    <location>
        <begin position="98"/>
        <end position="170"/>
    </location>
</feature>
<dbReference type="Gene3D" id="3.30.420.10">
    <property type="entry name" value="Ribonuclease H-like superfamily/Ribonuclease H"/>
    <property type="match status" value="1"/>
</dbReference>
<dbReference type="PANTHER" id="PTHR42648:SF18">
    <property type="entry name" value="RETROTRANSPOSON, UNCLASSIFIED-LIKE PROTEIN"/>
    <property type="match status" value="1"/>
</dbReference>
<keyword evidence="1" id="KW-0479">Metal-binding</keyword>
<dbReference type="GO" id="GO:0003676">
    <property type="term" value="F:nucleic acid binding"/>
    <property type="evidence" value="ECO:0007669"/>
    <property type="project" value="InterPro"/>
</dbReference>
<organism evidence="5">
    <name type="scientific">Tanacetum cinerariifolium</name>
    <name type="common">Dalmatian daisy</name>
    <name type="synonym">Chrysanthemum cinerariifolium</name>
    <dbReference type="NCBI Taxonomy" id="118510"/>
    <lineage>
        <taxon>Eukaryota</taxon>
        <taxon>Viridiplantae</taxon>
        <taxon>Streptophyta</taxon>
        <taxon>Embryophyta</taxon>
        <taxon>Tracheophyta</taxon>
        <taxon>Spermatophyta</taxon>
        <taxon>Magnoliopsida</taxon>
        <taxon>eudicotyledons</taxon>
        <taxon>Gunneridae</taxon>
        <taxon>Pentapetalae</taxon>
        <taxon>asterids</taxon>
        <taxon>campanulids</taxon>
        <taxon>Asterales</taxon>
        <taxon>Asteraceae</taxon>
        <taxon>Asteroideae</taxon>
        <taxon>Anthemideae</taxon>
        <taxon>Anthemidinae</taxon>
        <taxon>Tanacetum</taxon>
    </lineage>
</organism>
<feature type="domain" description="Reverse transcriptase Ty1/copia-type" evidence="3">
    <location>
        <begin position="363"/>
        <end position="525"/>
    </location>
</feature>